<evidence type="ECO:0000313" key="15">
    <source>
        <dbReference type="Proteomes" id="UP000001024"/>
    </source>
</evidence>
<keyword evidence="16" id="KW-0547">Nucleotide-binding</keyword>
<keyword evidence="11" id="KW-0521">NADP</keyword>
<evidence type="ECO:0007829" key="16">
    <source>
        <dbReference type="PDB" id="3ING"/>
    </source>
</evidence>
<feature type="binding site" evidence="16">
    <location>
        <position position="14"/>
    </location>
    <ligand>
        <name>NADPH</name>
        <dbReference type="ChEBI" id="CHEBI:57783"/>
    </ligand>
</feature>
<feature type="binding site" evidence="16">
    <location>
        <position position="13"/>
    </location>
    <ligand>
        <name>NADPH</name>
        <dbReference type="ChEBI" id="CHEBI:57783"/>
    </ligand>
</feature>
<keyword evidence="15" id="KW-1185">Reference proteome</keyword>
<dbReference type="EC" id="1.1.1.3" evidence="4"/>
<dbReference type="SMR" id="Q9HIZ7"/>
<protein>
    <recommendedName>
        <fullName evidence="5">Homoserine dehydrogenase</fullName>
        <ecNumber evidence="4">1.1.1.3</ecNumber>
    </recommendedName>
</protein>
<evidence type="ECO:0000256" key="2">
    <source>
        <dbReference type="ARBA" id="ARBA00005062"/>
    </source>
</evidence>
<feature type="binding site" evidence="16">
    <location>
        <position position="202"/>
    </location>
    <ligand>
        <name>NADPH</name>
        <dbReference type="ChEBI" id="CHEBI:57783"/>
    </ligand>
</feature>
<dbReference type="GO" id="GO:0004412">
    <property type="term" value="F:homoserine dehydrogenase activity"/>
    <property type="evidence" value="ECO:0007669"/>
    <property type="project" value="UniProtKB-EC"/>
</dbReference>
<feature type="binding site" evidence="16">
    <location>
        <position position="198"/>
    </location>
    <ligand>
        <name>NADPH</name>
        <dbReference type="ChEBI" id="CHEBI:57783"/>
    </ligand>
</feature>
<dbReference type="SUPFAM" id="SSF51735">
    <property type="entry name" value="NAD(P)-binding Rossmann-fold domains"/>
    <property type="match status" value="1"/>
</dbReference>
<dbReference type="PDBsum" id="3ING"/>
<dbReference type="Proteomes" id="UP000001024">
    <property type="component" value="Chromosome"/>
</dbReference>
<feature type="binding site" evidence="11">
    <location>
        <position position="201"/>
    </location>
    <ligand>
        <name>L-homoserine</name>
        <dbReference type="ChEBI" id="CHEBI:57476"/>
    </ligand>
</feature>
<feature type="binding site" evidence="11">
    <location>
        <begin position="10"/>
        <end position="15"/>
    </location>
    <ligand>
        <name>NADP(+)</name>
        <dbReference type="ChEBI" id="CHEBI:58349"/>
    </ligand>
</feature>
<dbReference type="STRING" id="273075.gene:9572401"/>
<comment type="similarity">
    <text evidence="3">Belongs to the homoserine dehydrogenase family.</text>
</comment>
<dbReference type="InterPro" id="IPR036291">
    <property type="entry name" value="NAD(P)-bd_dom_sf"/>
</dbReference>
<dbReference type="InterPro" id="IPR022697">
    <property type="entry name" value="HDH_short"/>
</dbReference>
<dbReference type="UniPathway" id="UPA00051">
    <property type="reaction ID" value="UER00465"/>
</dbReference>
<feature type="binding site" evidence="16">
    <location>
        <position position="201"/>
    </location>
    <ligand>
        <name>NADPH</name>
        <dbReference type="ChEBI" id="CHEBI:57783"/>
    </ligand>
</feature>
<comment type="pathway">
    <text evidence="1">Amino-acid biosynthesis; L-threonine biosynthesis; L-threonine from L-aspartate: step 3/5.</text>
</comment>
<dbReference type="SUPFAM" id="SSF55347">
    <property type="entry name" value="Glyceraldehyde-3-phosphate dehydrogenase-like, C-terminal domain"/>
    <property type="match status" value="1"/>
</dbReference>
<evidence type="ECO:0000256" key="6">
    <source>
        <dbReference type="ARBA" id="ARBA00022605"/>
    </source>
</evidence>
<keyword evidence="8" id="KW-0560">Oxidoreductase</keyword>
<dbReference type="Gene3D" id="3.30.360.10">
    <property type="entry name" value="Dihydrodipicolinate Reductase, domain 2"/>
    <property type="match status" value="1"/>
</dbReference>
<dbReference type="RefSeq" id="WP_010901586.1">
    <property type="nucleotide sequence ID" value="NC_002578.1"/>
</dbReference>
<dbReference type="HOGENOM" id="CLU_009116_1_2_2"/>
<dbReference type="Pfam" id="PF03447">
    <property type="entry name" value="NAD_binding_3"/>
    <property type="match status" value="1"/>
</dbReference>
<dbReference type="OrthoDB" id="4488at2157"/>
<evidence type="ECO:0000256" key="10">
    <source>
        <dbReference type="PIRSR" id="PIRSR036497-1"/>
    </source>
</evidence>
<dbReference type="InParanoid" id="Q9HIZ7"/>
<proteinExistence type="evidence at protein level"/>
<organism evidence="14 15">
    <name type="scientific">Thermoplasma acidophilum (strain ATCC 25905 / DSM 1728 / JCM 9062 / NBRC 15155 / AMRC-C165)</name>
    <dbReference type="NCBI Taxonomy" id="273075"/>
    <lineage>
        <taxon>Archaea</taxon>
        <taxon>Methanobacteriati</taxon>
        <taxon>Thermoplasmatota</taxon>
        <taxon>Thermoplasmata</taxon>
        <taxon>Thermoplasmatales</taxon>
        <taxon>Thermoplasmataceae</taxon>
        <taxon>Thermoplasma</taxon>
    </lineage>
</organism>
<feature type="domain" description="Homoserine dehydrogenase catalytic" evidence="12">
    <location>
        <begin position="149"/>
        <end position="317"/>
    </location>
</feature>
<sequence length="324" mass="35605">MKEIRIILMGTGNVGLNVLRIIDASNRRRSAFSIKVVGVSDSRSYASGRNLDISSIISNKEKTGRISDRAFSGPEDLMGEAADLLVDCTPASRDGVREYSLYRMAFESGMNVVTANKSGLANKWHDIMDSANQNSKYIRYEATVAGGVPLFSVLDYSILPSKVKRFRGIVSSTINYVIRNMANGRSLRDVVDDAIKKGIAESNPQDDLNGLDAARKSVILVNHIFGTEYTLNDVEYSGVDERSYNANDRLVTEVYVDDRRPVAVSRIISLNKDDFLMSIGMDGLGYQIETDSNGTVNVSDIYDGPYETAGAVVNDILLLSKVQK</sequence>
<dbReference type="AlphaFoldDB" id="Q9HIZ7"/>
<gene>
    <name evidence="14" type="ordered locus">Ta1179</name>
</gene>
<dbReference type="PANTHER" id="PTHR43331:SF1">
    <property type="entry name" value="HOMOSERINE DEHYDROGENASE"/>
    <property type="match status" value="1"/>
</dbReference>
<keyword evidence="9" id="KW-0486">Methionine biosynthesis</keyword>
<evidence type="ECO:0000259" key="13">
    <source>
        <dbReference type="Pfam" id="PF03447"/>
    </source>
</evidence>
<dbReference type="PANTHER" id="PTHR43331">
    <property type="entry name" value="HOMOSERINE DEHYDROGENASE"/>
    <property type="match status" value="1"/>
</dbReference>
<evidence type="ECO:0000256" key="1">
    <source>
        <dbReference type="ARBA" id="ARBA00005056"/>
    </source>
</evidence>
<keyword evidence="6" id="KW-0028">Amino-acid biosynthesis</keyword>
<dbReference type="NCBIfam" id="NF005002">
    <property type="entry name" value="PRK06392.1"/>
    <property type="match status" value="1"/>
</dbReference>
<feature type="binding site" evidence="16">
    <location>
        <position position="60"/>
    </location>
    <ligand>
        <name>NADPH</name>
        <dbReference type="ChEBI" id="CHEBI:57783"/>
    </ligand>
</feature>
<accession>Q9HIZ7</accession>
<dbReference type="UniPathway" id="UPA00050">
    <property type="reaction ID" value="UER00063"/>
</dbReference>
<evidence type="ECO:0000256" key="3">
    <source>
        <dbReference type="ARBA" id="ARBA00006753"/>
    </source>
</evidence>
<feature type="active site" description="Proton donor" evidence="10">
    <location>
        <position position="216"/>
    </location>
</feature>
<comment type="pathway">
    <text evidence="2">Amino-acid biosynthesis; L-methionine biosynthesis via de novo pathway; L-homoserine from L-aspartate: step 3/3.</text>
</comment>
<feature type="binding site" evidence="16">
    <location>
        <position position="11"/>
    </location>
    <ligand>
        <name>NADPH</name>
        <dbReference type="ChEBI" id="CHEBI:57783"/>
    </ligand>
</feature>
<evidence type="ECO:0000259" key="12">
    <source>
        <dbReference type="Pfam" id="PF00742"/>
    </source>
</evidence>
<evidence type="ECO:0000256" key="4">
    <source>
        <dbReference type="ARBA" id="ARBA00013213"/>
    </source>
</evidence>
<dbReference type="eggNOG" id="arCOG01351">
    <property type="taxonomic scope" value="Archaea"/>
</dbReference>
<dbReference type="EnsemblBacteria" id="CAC12304">
    <property type="protein sequence ID" value="CAC12304"/>
    <property type="gene ID" value="CAC12304"/>
</dbReference>
<feature type="domain" description="Aspartate/homoserine dehydrogenase NAD-binding" evidence="13">
    <location>
        <begin position="10"/>
        <end position="141"/>
    </location>
</feature>
<evidence type="ECO:0000256" key="9">
    <source>
        <dbReference type="ARBA" id="ARBA00023167"/>
    </source>
</evidence>
<dbReference type="InterPro" id="IPR001342">
    <property type="entry name" value="HDH_cat"/>
</dbReference>
<keyword evidence="16" id="KW-0002">3D-structure</keyword>
<evidence type="ECO:0000256" key="11">
    <source>
        <dbReference type="PIRSR" id="PIRSR036497-2"/>
    </source>
</evidence>
<reference evidence="14 15" key="1">
    <citation type="journal article" date="2000" name="Nature">
        <title>The genome sequence of the thermoacidophilic scavenger Thermoplasma acidophilum.</title>
        <authorList>
            <person name="Ruepp A."/>
            <person name="Graml W."/>
            <person name="Santos-Martinez M.L."/>
            <person name="Koretke K.K."/>
            <person name="Volker C."/>
            <person name="Mewes H.W."/>
            <person name="Frishman D."/>
            <person name="Stocker S."/>
            <person name="Lupas A.N."/>
            <person name="Baumeister W."/>
        </authorList>
    </citation>
    <scope>NUCLEOTIDE SEQUENCE [LARGE SCALE GENOMIC DNA]</scope>
    <source>
        <strain evidence="15">ATCC 25905 / DSM 1728 / JCM 9062 / NBRC 15155 / AMRC-C165</strain>
    </source>
</reference>
<name>Q9HIZ7_THEAC</name>
<evidence type="ECO:0000256" key="7">
    <source>
        <dbReference type="ARBA" id="ARBA00022697"/>
    </source>
</evidence>
<dbReference type="GO" id="GO:0009086">
    <property type="term" value="P:methionine biosynthetic process"/>
    <property type="evidence" value="ECO:0007669"/>
    <property type="project" value="UniProtKB-KW"/>
</dbReference>
<dbReference type="Gene3D" id="3.40.50.720">
    <property type="entry name" value="NAD(P)-binding Rossmann-like Domain"/>
    <property type="match status" value="1"/>
</dbReference>
<dbReference type="Pfam" id="PF00742">
    <property type="entry name" value="Homoserine_dh"/>
    <property type="match status" value="1"/>
</dbReference>
<evidence type="ECO:0000313" key="14">
    <source>
        <dbReference type="EMBL" id="CAC12304.1"/>
    </source>
</evidence>
<feature type="binding site" evidence="11">
    <location>
        <position position="117"/>
    </location>
    <ligand>
        <name>NADPH</name>
        <dbReference type="ChEBI" id="CHEBI:57783"/>
    </ligand>
</feature>
<dbReference type="InterPro" id="IPR019811">
    <property type="entry name" value="HDH_CS"/>
</dbReference>
<feature type="binding site" evidence="16">
    <location>
        <position position="42"/>
    </location>
    <ligand>
        <name>NADPH</name>
        <dbReference type="ChEBI" id="CHEBI:57783"/>
    </ligand>
</feature>
<feature type="binding site" evidence="16">
    <location>
        <position position="89"/>
    </location>
    <ligand>
        <name>NADPH</name>
        <dbReference type="ChEBI" id="CHEBI:57783"/>
    </ligand>
</feature>
<dbReference type="PROSITE" id="PS01042">
    <property type="entry name" value="HOMOSER_DHGENASE"/>
    <property type="match status" value="1"/>
</dbReference>
<dbReference type="KEGG" id="tac:Ta1179"/>
<evidence type="ECO:0000256" key="5">
    <source>
        <dbReference type="ARBA" id="ARBA00013376"/>
    </source>
</evidence>
<reference evidence="16" key="2">
    <citation type="submission" date="2009-08" db="PDB data bank">
        <title>Crystal structure of Homoserine dehydrogenase (NP_394635.1) from THERMOPLASMA ACIDOPHILUM at 1.95 A resolution.</title>
        <authorList>
            <consortium name="Joint Center for Structural Genomics (JCSG)"/>
        </authorList>
    </citation>
    <scope>X-RAY CRYSTALLOGRAPHY (1.95 ANGSTROMS) IN COMPLEX WITH NADPH</scope>
</reference>
<dbReference type="PDB" id="3ING">
    <property type="method" value="X-ray"/>
    <property type="resolution" value="1.95 A"/>
    <property type="chains" value="A=1-324"/>
</dbReference>
<keyword evidence="7" id="KW-0791">Threonine biosynthesis</keyword>
<dbReference type="EMBL" id="AL445066">
    <property type="protein sequence ID" value="CAC12304.1"/>
    <property type="molecule type" value="Genomic_DNA"/>
</dbReference>
<dbReference type="GO" id="GO:0050661">
    <property type="term" value="F:NADP binding"/>
    <property type="evidence" value="ECO:0007669"/>
    <property type="project" value="InterPro"/>
</dbReference>
<dbReference type="FunCoup" id="Q9HIZ7">
    <property type="interactions" value="175"/>
</dbReference>
<dbReference type="PaxDb" id="273075-Ta1179"/>
<dbReference type="PIRSF" id="PIRSF036497">
    <property type="entry name" value="HDH_short"/>
    <property type="match status" value="1"/>
</dbReference>
<dbReference type="InterPro" id="IPR005106">
    <property type="entry name" value="Asp/hSer_DH_NAD-bd"/>
</dbReference>
<dbReference type="GO" id="GO:0009088">
    <property type="term" value="P:threonine biosynthetic process"/>
    <property type="evidence" value="ECO:0007669"/>
    <property type="project" value="UniProtKB-UniPathway"/>
</dbReference>
<evidence type="ECO:0000256" key="8">
    <source>
        <dbReference type="ARBA" id="ARBA00023002"/>
    </source>
</evidence>
<dbReference type="EvolutionaryTrace" id="Q9HIZ7"/>